<reference evidence="2" key="1">
    <citation type="submission" date="2023-06" db="EMBL/GenBank/DDBJ databases">
        <title>Genomic analysis of the entomopathogenic nematode Steinernema hermaphroditum.</title>
        <authorList>
            <person name="Schwarz E.M."/>
            <person name="Heppert J.K."/>
            <person name="Baniya A."/>
            <person name="Schwartz H.T."/>
            <person name="Tan C.-H."/>
            <person name="Antoshechkin I."/>
            <person name="Sternberg P.W."/>
            <person name="Goodrich-Blair H."/>
            <person name="Dillman A.R."/>
        </authorList>
    </citation>
    <scope>NUCLEOTIDE SEQUENCE</scope>
    <source>
        <strain evidence="2">PS9179</strain>
        <tissue evidence="2">Whole animal</tissue>
    </source>
</reference>
<evidence type="ECO:0000313" key="3">
    <source>
        <dbReference type="Proteomes" id="UP001175271"/>
    </source>
</evidence>
<proteinExistence type="predicted"/>
<gene>
    <name evidence="2" type="ORF">QR680_008738</name>
</gene>
<organism evidence="2 3">
    <name type="scientific">Steinernema hermaphroditum</name>
    <dbReference type="NCBI Taxonomy" id="289476"/>
    <lineage>
        <taxon>Eukaryota</taxon>
        <taxon>Metazoa</taxon>
        <taxon>Ecdysozoa</taxon>
        <taxon>Nematoda</taxon>
        <taxon>Chromadorea</taxon>
        <taxon>Rhabditida</taxon>
        <taxon>Tylenchina</taxon>
        <taxon>Panagrolaimomorpha</taxon>
        <taxon>Strongyloidoidea</taxon>
        <taxon>Steinernematidae</taxon>
        <taxon>Steinernema</taxon>
    </lineage>
</organism>
<evidence type="ECO:0000313" key="2">
    <source>
        <dbReference type="EMBL" id="KAK0424587.1"/>
    </source>
</evidence>
<dbReference type="AlphaFoldDB" id="A0AA39IJZ0"/>
<sequence length="133" mass="15201">MVVLFLLFEFLEQLGENYHLRPLSLQFPGSPLVRLSGDRGIIQIEGSFCVSPGSSELTIVFVVSLLATELFALPVPSAEVEVELETSTVPHHKHRHHRHHSLHKKRRSLPMKTDKDARGRGKMMLTKPYWPWP</sequence>
<name>A0AA39IJZ0_9BILA</name>
<dbReference type="EMBL" id="JAUCMV010000001">
    <property type="protein sequence ID" value="KAK0424587.1"/>
    <property type="molecule type" value="Genomic_DNA"/>
</dbReference>
<accession>A0AA39IJZ0</accession>
<evidence type="ECO:0000256" key="1">
    <source>
        <dbReference type="SAM" id="MobiDB-lite"/>
    </source>
</evidence>
<feature type="region of interest" description="Disordered" evidence="1">
    <location>
        <begin position="87"/>
        <end position="116"/>
    </location>
</feature>
<feature type="compositionally biased region" description="Basic residues" evidence="1">
    <location>
        <begin position="90"/>
        <end position="109"/>
    </location>
</feature>
<keyword evidence="3" id="KW-1185">Reference proteome</keyword>
<protein>
    <submittedName>
        <fullName evidence="2">Uncharacterized protein</fullName>
    </submittedName>
</protein>
<comment type="caution">
    <text evidence="2">The sequence shown here is derived from an EMBL/GenBank/DDBJ whole genome shotgun (WGS) entry which is preliminary data.</text>
</comment>
<dbReference type="Proteomes" id="UP001175271">
    <property type="component" value="Unassembled WGS sequence"/>
</dbReference>